<dbReference type="InterPro" id="IPR015927">
    <property type="entry name" value="Peptidase_S24_S26A/B/C"/>
</dbReference>
<keyword evidence="3" id="KW-1185">Reference proteome</keyword>
<protein>
    <submittedName>
        <fullName evidence="2">DUF2075 domain-containing protein</fullName>
    </submittedName>
</protein>
<dbReference type="InterPro" id="IPR036286">
    <property type="entry name" value="LexA/Signal_pep-like_sf"/>
</dbReference>
<reference evidence="2 3" key="1">
    <citation type="submission" date="2019-04" db="EMBL/GenBank/DDBJ databases">
        <title>Lewinella litorea sp. nov., isolated from a marine sand.</title>
        <authorList>
            <person name="Yoon J.-H."/>
        </authorList>
    </citation>
    <scope>NUCLEOTIDE SEQUENCE [LARGE SCALE GENOMIC DNA]</scope>
    <source>
        <strain evidence="2 3">HSMS-39</strain>
    </source>
</reference>
<dbReference type="Gene3D" id="3.40.50.300">
    <property type="entry name" value="P-loop containing nucleotide triphosphate hydrolases"/>
    <property type="match status" value="1"/>
</dbReference>
<evidence type="ECO:0000259" key="1">
    <source>
        <dbReference type="PROSITE" id="PS50164"/>
    </source>
</evidence>
<dbReference type="SUPFAM" id="SSF52540">
    <property type="entry name" value="P-loop containing nucleoside triphosphate hydrolases"/>
    <property type="match status" value="1"/>
</dbReference>
<dbReference type="CDD" id="cd10439">
    <property type="entry name" value="GIY-YIG_COG3410"/>
    <property type="match status" value="1"/>
</dbReference>
<name>A0A4S4NNE2_9BACT</name>
<dbReference type="SUPFAM" id="SSF51306">
    <property type="entry name" value="LexA/Signal peptidase"/>
    <property type="match status" value="1"/>
</dbReference>
<gene>
    <name evidence="2" type="ORF">E4021_07310</name>
</gene>
<accession>A0A4S4NNE2</accession>
<dbReference type="Pfam" id="PF00717">
    <property type="entry name" value="Peptidase_S24"/>
    <property type="match status" value="1"/>
</dbReference>
<dbReference type="AlphaFoldDB" id="A0A4S4NNE2"/>
<dbReference type="Proteomes" id="UP000308528">
    <property type="component" value="Unassembled WGS sequence"/>
</dbReference>
<feature type="domain" description="GIY-YIG" evidence="1">
    <location>
        <begin position="31"/>
        <end position="105"/>
    </location>
</feature>
<dbReference type="OrthoDB" id="9759819at2"/>
<dbReference type="Pfam" id="PF09848">
    <property type="entry name" value="SLFN-g3_helicase"/>
    <property type="match status" value="1"/>
</dbReference>
<dbReference type="InterPro" id="IPR018647">
    <property type="entry name" value="SLFN_3-like_DNA/RNA_helicase"/>
</dbReference>
<dbReference type="InterPro" id="IPR000305">
    <property type="entry name" value="GIY-YIG_endonuc"/>
</dbReference>
<comment type="caution">
    <text evidence="2">The sequence shown here is derived from an EMBL/GenBank/DDBJ whole genome shotgun (WGS) entry which is preliminary data.</text>
</comment>
<dbReference type="EMBL" id="SRSF01000002">
    <property type="protein sequence ID" value="THH40535.1"/>
    <property type="molecule type" value="Genomic_DNA"/>
</dbReference>
<dbReference type="RefSeq" id="WP_136457889.1">
    <property type="nucleotide sequence ID" value="NZ_SRSF01000002.1"/>
</dbReference>
<dbReference type="InterPro" id="IPR027417">
    <property type="entry name" value="P-loop_NTPase"/>
</dbReference>
<sequence>MTLPYSFDIAQYDFTTSIREELLSKREANDLWPLVYILSNGHRKQAYVGETADVLSRLDAHQKHEKKQKLTTVHLISSSFFNKSATLDIESNLIQYMAADGQFELMNANLGIANHTYYQKQAYWGVFTSIWDNLQGFGLAKHSLDHIDNSDLFKYSPYKSLSREQNAGLVKILRSLAFDDGRNIVIQGGAGTGKTILAIFLFKLLNSSLQDLNFKEFGEQEAEIGDLVDLIKSHYGDLSMGLVVPMSSFRKTLQNIFSGVGGLSPNMVIGPADVANRRYDLLIVDEAHRLRQRVNLGAYFRSFDKASEKLGLDKMKHTELDWILQQSDRALFFYDTDQSIKPSDVSSAAFESLKRNPATKIHSLQSQFRAQGGNDYVAFIDGLLQQQLPDDYPKFLHKNYELKLFDSLADMVAKIKDKNEDHGLSRLIAGYSWPWLSKSPKNKKYQPHDIEEDGLRLRWNSTNIDWINTPHSIEEVGCIHTTQGYDLNFTGIIFGKEVGFDPETQKIVVRAEHYHDRNGKATIKCPERLKGYILNIYKTILLRGIRGTYIYVCDPALREYMSRYIPLATSEAPVEKTIHPLPAHQVVPFENSVPLYSMQAAAGGFGLVEVVEKEDWITVPTRYALDSDCFACRVVGESMNRVIPNGSVCLFRRYKGGSRSGKIFLVELNAFTDAEAGSAYTVKEYRSEKNLNDENWQHRKISLHPRSHDPSFQPLELNEESASEMRVIGEFIAVLGK</sequence>
<proteinExistence type="predicted"/>
<dbReference type="CDD" id="cd06529">
    <property type="entry name" value="S24_LexA-like"/>
    <property type="match status" value="1"/>
</dbReference>
<dbReference type="PROSITE" id="PS50164">
    <property type="entry name" value="GIY_YIG"/>
    <property type="match status" value="1"/>
</dbReference>
<dbReference type="Gene3D" id="2.10.109.10">
    <property type="entry name" value="Umud Fragment, subunit A"/>
    <property type="match status" value="1"/>
</dbReference>
<evidence type="ECO:0000313" key="3">
    <source>
        <dbReference type="Proteomes" id="UP000308528"/>
    </source>
</evidence>
<dbReference type="InterPro" id="IPR039418">
    <property type="entry name" value="LexA-like"/>
</dbReference>
<evidence type="ECO:0000313" key="2">
    <source>
        <dbReference type="EMBL" id="THH40535.1"/>
    </source>
</evidence>
<organism evidence="2 3">
    <name type="scientific">Neolewinella litorea</name>
    <dbReference type="NCBI Taxonomy" id="2562452"/>
    <lineage>
        <taxon>Bacteria</taxon>
        <taxon>Pseudomonadati</taxon>
        <taxon>Bacteroidota</taxon>
        <taxon>Saprospiria</taxon>
        <taxon>Saprospirales</taxon>
        <taxon>Lewinellaceae</taxon>
        <taxon>Neolewinella</taxon>
    </lineage>
</organism>